<organism evidence="16 17">
    <name type="scientific">Brachionus calyciflorus</name>
    <dbReference type="NCBI Taxonomy" id="104777"/>
    <lineage>
        <taxon>Eukaryota</taxon>
        <taxon>Metazoa</taxon>
        <taxon>Spiralia</taxon>
        <taxon>Gnathifera</taxon>
        <taxon>Rotifera</taxon>
        <taxon>Eurotatoria</taxon>
        <taxon>Monogononta</taxon>
        <taxon>Pseudotrocha</taxon>
        <taxon>Ploima</taxon>
        <taxon>Brachionidae</taxon>
        <taxon>Brachionus</taxon>
    </lineage>
</organism>
<dbReference type="Pfam" id="PF10392">
    <property type="entry name" value="COG5_N"/>
    <property type="match status" value="1"/>
</dbReference>
<dbReference type="Pfam" id="PF05365">
    <property type="entry name" value="UCR_UQCRX_QCR9"/>
    <property type="match status" value="1"/>
</dbReference>
<evidence type="ECO:0000313" key="17">
    <source>
        <dbReference type="Proteomes" id="UP000663879"/>
    </source>
</evidence>
<evidence type="ECO:0000256" key="1">
    <source>
        <dbReference type="ARBA" id="ARBA00004395"/>
    </source>
</evidence>
<keyword evidence="5" id="KW-0813">Transport</keyword>
<feature type="non-terminal residue" evidence="16">
    <location>
        <position position="1"/>
    </location>
</feature>
<dbReference type="GO" id="GO:0005743">
    <property type="term" value="C:mitochondrial inner membrane"/>
    <property type="evidence" value="ECO:0007669"/>
    <property type="project" value="UniProtKB-SubCell"/>
</dbReference>
<evidence type="ECO:0000256" key="7">
    <source>
        <dbReference type="ARBA" id="ARBA00022692"/>
    </source>
</evidence>
<keyword evidence="8" id="KW-0999">Mitochondrion inner membrane</keyword>
<evidence type="ECO:0000256" key="11">
    <source>
        <dbReference type="ARBA" id="ARBA00023034"/>
    </source>
</evidence>
<dbReference type="GO" id="GO:0000139">
    <property type="term" value="C:Golgi membrane"/>
    <property type="evidence" value="ECO:0007669"/>
    <property type="project" value="UniProtKB-SubCell"/>
</dbReference>
<proteinExistence type="inferred from homology"/>
<comment type="similarity">
    <text evidence="3">Belongs to the UQCR10/QCR9 family.</text>
</comment>
<reference evidence="16" key="1">
    <citation type="submission" date="2021-02" db="EMBL/GenBank/DDBJ databases">
        <authorList>
            <person name="Nowell W R."/>
        </authorList>
    </citation>
    <scope>NUCLEOTIDE SEQUENCE</scope>
    <source>
        <strain evidence="16">Ploen Becks lab</strain>
    </source>
</reference>
<dbReference type="GO" id="GO:0017119">
    <property type="term" value="C:Golgi transport complex"/>
    <property type="evidence" value="ECO:0007669"/>
    <property type="project" value="InterPro"/>
</dbReference>
<keyword evidence="12" id="KW-0496">Mitochondrion</keyword>
<accession>A0A814MFC6</accession>
<keyword evidence="13" id="KW-0472">Membrane</keyword>
<dbReference type="AlphaFoldDB" id="A0A814MFC6"/>
<evidence type="ECO:0000256" key="4">
    <source>
        <dbReference type="ARBA" id="ARBA00020974"/>
    </source>
</evidence>
<keyword evidence="7" id="KW-0812">Transmembrane</keyword>
<keyword evidence="17" id="KW-1185">Reference proteome</keyword>
<keyword evidence="11" id="KW-0333">Golgi apparatus</keyword>
<evidence type="ECO:0000256" key="2">
    <source>
        <dbReference type="ARBA" id="ARBA00004434"/>
    </source>
</evidence>
<dbReference type="PANTHER" id="PTHR13228:SF3">
    <property type="entry name" value="CONSERVED OLIGOMERIC GOLGI COMPLEX SUBUNIT 5"/>
    <property type="match status" value="1"/>
</dbReference>
<dbReference type="InterPro" id="IPR019465">
    <property type="entry name" value="Cog5"/>
</dbReference>
<sequence>MALGGQIYSLLFKKSSTYFLSLCAGAFFFERVADGISDSKMSSESVKSLIQNLTESMNINATEVTREDFDVKLFSSAIMKTNQLSEHLSSIATSINTLDKEIREQVSDNHENLLHQAINLETLEEMLDMVQSRIGSLKSTSERLRIKIDTPFNELNLRIIQLSRLQSACDTLRRIKGILHHSARLRVYMQQGVKDIVKSAQCLNELDFLLKNFDHTGIEIIENDVHFALKSRREIEELAHVILEKGMCHQDQNQIGTSLQVFYSLGILDKKLVEFLKLNEKQFLKKSQELLDSTNLTLQSTSSSLHLSSSSSQFLPGRSTMPNIGQMSQFRAQLWTNMEKLMDFVYDCTSQIYQLQIILEKKKDLITNVHYLEEINFNEIFKQKMYLYENGNVKGYESICACLESSDFKKSIEFMYEQWRLLVQVLTQSIQTACNQSNHIKQTFQNEYPKLLKLVNELWLRILQLNPLVDKYRYQTDKKANFSNSYELLRKCFIDIENFYLTKSLSQLFDPINLIFSNTGSEINRSDLETYVK</sequence>
<evidence type="ECO:0000256" key="12">
    <source>
        <dbReference type="ARBA" id="ARBA00023128"/>
    </source>
</evidence>
<keyword evidence="10" id="KW-1133">Transmembrane helix</keyword>
<dbReference type="EMBL" id="CAJNOC010006424">
    <property type="protein sequence ID" value="CAF1077689.1"/>
    <property type="molecule type" value="Genomic_DNA"/>
</dbReference>
<dbReference type="GO" id="GO:0006122">
    <property type="term" value="P:mitochondrial electron transport, ubiquinol to cytochrome c"/>
    <property type="evidence" value="ECO:0007669"/>
    <property type="project" value="InterPro"/>
</dbReference>
<dbReference type="Proteomes" id="UP000663879">
    <property type="component" value="Unassembled WGS sequence"/>
</dbReference>
<evidence type="ECO:0000256" key="10">
    <source>
        <dbReference type="ARBA" id="ARBA00022989"/>
    </source>
</evidence>
<dbReference type="GO" id="GO:0045275">
    <property type="term" value="C:respiratory chain complex III"/>
    <property type="evidence" value="ECO:0007669"/>
    <property type="project" value="InterPro"/>
</dbReference>
<keyword evidence="6" id="KW-0679">Respiratory chain</keyword>
<evidence type="ECO:0000256" key="9">
    <source>
        <dbReference type="ARBA" id="ARBA00022982"/>
    </source>
</evidence>
<feature type="domain" description="Conserved oligomeric Golgi complex subunit 5 helical" evidence="15">
    <location>
        <begin position="217"/>
        <end position="459"/>
    </location>
</feature>
<feature type="domain" description="Conserved oligomeric Golgi complex subunit 5 N-terminal" evidence="14">
    <location>
        <begin position="67"/>
        <end position="185"/>
    </location>
</feature>
<evidence type="ECO:0000256" key="8">
    <source>
        <dbReference type="ARBA" id="ARBA00022792"/>
    </source>
</evidence>
<gene>
    <name evidence="16" type="ORF">OXX778_LOCUS20039</name>
</gene>
<protein>
    <recommendedName>
        <fullName evidence="4">Conserved oligomeric Golgi complex subunit 5</fullName>
    </recommendedName>
</protein>
<evidence type="ECO:0000259" key="14">
    <source>
        <dbReference type="Pfam" id="PF10392"/>
    </source>
</evidence>
<dbReference type="InterPro" id="IPR008027">
    <property type="entry name" value="QCR9"/>
</dbReference>
<name>A0A814MFC6_9BILA</name>
<dbReference type="Pfam" id="PF20649">
    <property type="entry name" value="COG5_C"/>
    <property type="match status" value="1"/>
</dbReference>
<keyword evidence="9" id="KW-0249">Electron transport</keyword>
<dbReference type="Gene3D" id="1.20.5.260">
    <property type="entry name" value="Cytochrome b-c1 complex subunit 9"/>
    <property type="match status" value="1"/>
</dbReference>
<dbReference type="InterPro" id="IPR049176">
    <property type="entry name" value="COG5_N"/>
</dbReference>
<dbReference type="SUPFAM" id="SSF81514">
    <property type="entry name" value="Subunit X (non-heme 7 kDa protein) of cytochrome bc1 complex (Ubiquinol-cytochrome c reductase)"/>
    <property type="match status" value="1"/>
</dbReference>
<dbReference type="OrthoDB" id="18786at2759"/>
<dbReference type="InterPro" id="IPR048485">
    <property type="entry name" value="COG5_helical"/>
</dbReference>
<dbReference type="InterPro" id="IPR036656">
    <property type="entry name" value="QCR9_sf"/>
</dbReference>
<evidence type="ECO:0000259" key="15">
    <source>
        <dbReference type="Pfam" id="PF20649"/>
    </source>
</evidence>
<comment type="caution">
    <text evidence="16">The sequence shown here is derived from an EMBL/GenBank/DDBJ whole genome shotgun (WGS) entry which is preliminary data.</text>
</comment>
<evidence type="ECO:0000313" key="16">
    <source>
        <dbReference type="EMBL" id="CAF1077689.1"/>
    </source>
</evidence>
<evidence type="ECO:0000256" key="3">
    <source>
        <dbReference type="ARBA" id="ARBA00007856"/>
    </source>
</evidence>
<dbReference type="GO" id="GO:0006891">
    <property type="term" value="P:intra-Golgi vesicle-mediated transport"/>
    <property type="evidence" value="ECO:0007669"/>
    <property type="project" value="InterPro"/>
</dbReference>
<evidence type="ECO:0000256" key="13">
    <source>
        <dbReference type="ARBA" id="ARBA00023136"/>
    </source>
</evidence>
<dbReference type="PANTHER" id="PTHR13228">
    <property type="entry name" value="CONSERVED OLIGOMERIC GOLGI COMPLEX COMPONENT 5"/>
    <property type="match status" value="1"/>
</dbReference>
<evidence type="ECO:0000256" key="5">
    <source>
        <dbReference type="ARBA" id="ARBA00022448"/>
    </source>
</evidence>
<evidence type="ECO:0000256" key="6">
    <source>
        <dbReference type="ARBA" id="ARBA00022660"/>
    </source>
</evidence>
<comment type="subcellular location">
    <subcellularLocation>
        <location evidence="1">Golgi apparatus membrane</location>
        <topology evidence="1">Peripheral membrane protein</topology>
    </subcellularLocation>
    <subcellularLocation>
        <location evidence="2">Mitochondrion inner membrane</location>
        <topology evidence="2">Single-pass membrane protein</topology>
    </subcellularLocation>
</comment>